<dbReference type="EMBL" id="JYDQ01003948">
    <property type="protein sequence ID" value="KRY02337.1"/>
    <property type="molecule type" value="Genomic_DNA"/>
</dbReference>
<accession>A0A0V0YQ83</accession>
<dbReference type="AlphaFoldDB" id="A0A0V0YQ83"/>
<protein>
    <submittedName>
        <fullName evidence="2">Uncharacterized protein</fullName>
    </submittedName>
</protein>
<keyword evidence="3" id="KW-1185">Reference proteome</keyword>
<evidence type="ECO:0000256" key="1">
    <source>
        <dbReference type="SAM" id="Coils"/>
    </source>
</evidence>
<organism evidence="2 3">
    <name type="scientific">Trichinella patagoniensis</name>
    <dbReference type="NCBI Taxonomy" id="990121"/>
    <lineage>
        <taxon>Eukaryota</taxon>
        <taxon>Metazoa</taxon>
        <taxon>Ecdysozoa</taxon>
        <taxon>Nematoda</taxon>
        <taxon>Enoplea</taxon>
        <taxon>Dorylaimia</taxon>
        <taxon>Trichinellida</taxon>
        <taxon>Trichinellidae</taxon>
        <taxon>Trichinella</taxon>
    </lineage>
</organism>
<reference evidence="2 3" key="1">
    <citation type="submission" date="2015-01" db="EMBL/GenBank/DDBJ databases">
        <title>Evolution of Trichinella species and genotypes.</title>
        <authorList>
            <person name="Korhonen P.K."/>
            <person name="Edoardo P."/>
            <person name="Giuseppe L.R."/>
            <person name="Gasser R.B."/>
        </authorList>
    </citation>
    <scope>NUCLEOTIDE SEQUENCE [LARGE SCALE GENOMIC DNA]</scope>
    <source>
        <strain evidence="2">ISS2496</strain>
    </source>
</reference>
<comment type="caution">
    <text evidence="2">The sequence shown here is derived from an EMBL/GenBank/DDBJ whole genome shotgun (WGS) entry which is preliminary data.</text>
</comment>
<name>A0A0V0YQ83_9BILA</name>
<sequence length="74" mass="8629">LNIRFQHELFLSSTNNFPQARRRLLAVERRLARCEEEKREYAATMRQYVCICSIQLCSGQLNFTNGSLALSQAY</sequence>
<gene>
    <name evidence="2" type="ORF">T12_4740</name>
</gene>
<evidence type="ECO:0000313" key="3">
    <source>
        <dbReference type="Proteomes" id="UP000054783"/>
    </source>
</evidence>
<keyword evidence="1" id="KW-0175">Coiled coil</keyword>
<dbReference type="Proteomes" id="UP000054783">
    <property type="component" value="Unassembled WGS sequence"/>
</dbReference>
<evidence type="ECO:0000313" key="2">
    <source>
        <dbReference type="EMBL" id="KRY02337.1"/>
    </source>
</evidence>
<proteinExistence type="predicted"/>
<feature type="coiled-coil region" evidence="1">
    <location>
        <begin position="17"/>
        <end position="44"/>
    </location>
</feature>
<feature type="non-terminal residue" evidence="2">
    <location>
        <position position="74"/>
    </location>
</feature>
<feature type="non-terminal residue" evidence="2">
    <location>
        <position position="1"/>
    </location>
</feature>